<proteinExistence type="predicted"/>
<gene>
    <name evidence="3" type="ORF">GT019_16815</name>
</gene>
<evidence type="ECO:0000259" key="1">
    <source>
        <dbReference type="Pfam" id="PF06527"/>
    </source>
</evidence>
<dbReference type="EMBL" id="JAAAMV010000012">
    <property type="protein sequence ID" value="NBD25545.1"/>
    <property type="molecule type" value="Genomic_DNA"/>
</dbReference>
<dbReference type="Proteomes" id="UP000665561">
    <property type="component" value="Unassembled WGS sequence"/>
</dbReference>
<dbReference type="Pfam" id="PF15978">
    <property type="entry name" value="TnsD"/>
    <property type="match status" value="2"/>
</dbReference>
<evidence type="ECO:0008006" key="5">
    <source>
        <dbReference type="Google" id="ProtNLM"/>
    </source>
</evidence>
<dbReference type="InterPro" id="IPR009492">
    <property type="entry name" value="TniQ"/>
</dbReference>
<comment type="caution">
    <text evidence="3">The sequence shown here is derived from an EMBL/GenBank/DDBJ whole genome shotgun (WGS) entry which is preliminary data.</text>
</comment>
<feature type="domain" description="TniQ" evidence="1">
    <location>
        <begin position="4"/>
        <end position="157"/>
    </location>
</feature>
<name>A0ABW9XSA5_9BACL</name>
<accession>A0ABW9XSA5</accession>
<feature type="domain" description="Transposon Tn7 transposition protein TnsD C-terminal" evidence="2">
    <location>
        <begin position="326"/>
        <end position="396"/>
    </location>
</feature>
<reference evidence="3 4" key="1">
    <citation type="submission" date="2020-01" db="EMBL/GenBank/DDBJ databases">
        <title>Paenibacillus soybeanensis sp. nov. isolated from the nodules of soybean (Glycine max(L.) Merr).</title>
        <authorList>
            <person name="Wang H."/>
        </authorList>
    </citation>
    <scope>NUCLEOTIDE SEQUENCE [LARGE SCALE GENOMIC DNA]</scope>
    <source>
        <strain evidence="3 4">T1</strain>
    </source>
</reference>
<evidence type="ECO:0000313" key="3">
    <source>
        <dbReference type="EMBL" id="NBD25545.1"/>
    </source>
</evidence>
<protein>
    <recommendedName>
        <fullName evidence="5">Transposon Tn7 transposition protein TnsD C-termianl domain-containing protein</fullName>
    </recommendedName>
</protein>
<keyword evidence="4" id="KW-1185">Reference proteome</keyword>
<organism evidence="3 4">
    <name type="scientific">Paenibacillus glycinis</name>
    <dbReference type="NCBI Taxonomy" id="2697035"/>
    <lineage>
        <taxon>Bacteria</taxon>
        <taxon>Bacillati</taxon>
        <taxon>Bacillota</taxon>
        <taxon>Bacilli</taxon>
        <taxon>Bacillales</taxon>
        <taxon>Paenibacillaceae</taxon>
        <taxon>Paenibacillus</taxon>
    </lineage>
</organism>
<dbReference type="Pfam" id="PF06527">
    <property type="entry name" value="TniQ"/>
    <property type="match status" value="1"/>
</dbReference>
<evidence type="ECO:0000313" key="4">
    <source>
        <dbReference type="Proteomes" id="UP000665561"/>
    </source>
</evidence>
<dbReference type="InterPro" id="IPR032750">
    <property type="entry name" value="TnsD_C"/>
</dbReference>
<sequence>MVAYFPSLYPDELLYSGIARYHQLSGNIAQKHTIRDLFGNHLACATVDLPSHLKYLSERLGSVYSVRELIMKHTLYPYYSSFISKNRASKAYDLMSEGAPQGKVHVLLGIPASTIKLPGYLRYCSICYEEDLSLFHEPYWHRSHQAPGVYVCQLHKKVLMESKISYVTRGKKFGFTPLIELEREDSQTIHVHPECLYQYEMVAARSYELLSATNMVPDCSRIAKVNLIEKGYLTAQGRIRFLKLIRDFNTHFPPEFLRHMQCEVDGALFESWLHKMIRGQDLMFHPIRHILVGNFFGLTKLDVGEQYEYKYQEVTRKGGSTEHENNSRSPNQILDWRKRDELTLTEVKQVVIKIKLQETKPRRISLSLVSNSLDKFKVPFVLEKCLNKLPKTKRFLAREIESTEGFQIRRLEWAAAQLVSEGTKIQGWRLLKAAGLNRPLRRSVEEKFNSLCHYYFEKTNRRSFICT</sequence>
<feature type="domain" description="Transposon Tn7 transposition protein TnsD C-terminal" evidence="2">
    <location>
        <begin position="224"/>
        <end position="309"/>
    </location>
</feature>
<evidence type="ECO:0000259" key="2">
    <source>
        <dbReference type="Pfam" id="PF15978"/>
    </source>
</evidence>